<dbReference type="Proteomes" id="UP001194746">
    <property type="component" value="Unassembled WGS sequence"/>
</dbReference>
<reference evidence="1" key="1">
    <citation type="journal article" date="2019" name="Beilstein J. Org. Chem.">
        <title>Nanangenines: drimane sesquiterpenoids as the dominant metabolite cohort of a novel Australian fungus, Aspergillus nanangensis.</title>
        <authorList>
            <person name="Lacey H.J."/>
            <person name="Gilchrist C.L.M."/>
            <person name="Crombie A."/>
            <person name="Kalaitzis J.A."/>
            <person name="Vuong D."/>
            <person name="Rutledge P.J."/>
            <person name="Turner P."/>
            <person name="Pitt J.I."/>
            <person name="Lacey E."/>
            <person name="Chooi Y.H."/>
            <person name="Piggott A.M."/>
        </authorList>
    </citation>
    <scope>NUCLEOTIDE SEQUENCE</scope>
    <source>
        <strain evidence="1">MST-FP2251</strain>
    </source>
</reference>
<gene>
    <name evidence="1" type="ORF">FE257_008275</name>
</gene>
<keyword evidence="2" id="KW-1185">Reference proteome</keyword>
<protein>
    <submittedName>
        <fullName evidence="1">Uncharacterized protein</fullName>
    </submittedName>
</protein>
<name>A0AAD4CLU3_ASPNN</name>
<accession>A0AAD4CLU3</accession>
<evidence type="ECO:0000313" key="1">
    <source>
        <dbReference type="EMBL" id="KAF9888905.1"/>
    </source>
</evidence>
<evidence type="ECO:0000313" key="2">
    <source>
        <dbReference type="Proteomes" id="UP001194746"/>
    </source>
</evidence>
<sequence length="117" mass="13020">MTQLHNDMNLWLVDGNRQVQLDFILNWKLHNGNCHASGSVEVYGLDPNGMPVRQGQPQIIFPTPANGQNQVIGITRRQLFAGNPALDSNIDDIFVYDLDTLRDLATISLAFMSLLLG</sequence>
<dbReference type="EMBL" id="VCAU01000042">
    <property type="protein sequence ID" value="KAF9888905.1"/>
    <property type="molecule type" value="Genomic_DNA"/>
</dbReference>
<comment type="caution">
    <text evidence="1">The sequence shown here is derived from an EMBL/GenBank/DDBJ whole genome shotgun (WGS) entry which is preliminary data.</text>
</comment>
<dbReference type="AlphaFoldDB" id="A0AAD4CLU3"/>
<proteinExistence type="predicted"/>
<reference evidence="1" key="2">
    <citation type="submission" date="2020-02" db="EMBL/GenBank/DDBJ databases">
        <authorList>
            <person name="Gilchrist C.L.M."/>
            <person name="Chooi Y.-H."/>
        </authorList>
    </citation>
    <scope>NUCLEOTIDE SEQUENCE</scope>
    <source>
        <strain evidence="1">MST-FP2251</strain>
    </source>
</reference>
<organism evidence="1 2">
    <name type="scientific">Aspergillus nanangensis</name>
    <dbReference type="NCBI Taxonomy" id="2582783"/>
    <lineage>
        <taxon>Eukaryota</taxon>
        <taxon>Fungi</taxon>
        <taxon>Dikarya</taxon>
        <taxon>Ascomycota</taxon>
        <taxon>Pezizomycotina</taxon>
        <taxon>Eurotiomycetes</taxon>
        <taxon>Eurotiomycetidae</taxon>
        <taxon>Eurotiales</taxon>
        <taxon>Aspergillaceae</taxon>
        <taxon>Aspergillus</taxon>
        <taxon>Aspergillus subgen. Circumdati</taxon>
    </lineage>
</organism>